<dbReference type="Proteomes" id="UP000254893">
    <property type="component" value="Unassembled WGS sequence"/>
</dbReference>
<evidence type="ECO:0000313" key="2">
    <source>
        <dbReference type="EMBL" id="SUJ24678.1"/>
    </source>
</evidence>
<accession>A0A380CQ20</accession>
<organism evidence="2 3">
    <name type="scientific">Sphingobacterium spiritivorum</name>
    <name type="common">Flavobacterium spiritivorum</name>
    <dbReference type="NCBI Taxonomy" id="258"/>
    <lineage>
        <taxon>Bacteria</taxon>
        <taxon>Pseudomonadati</taxon>
        <taxon>Bacteroidota</taxon>
        <taxon>Sphingobacteriia</taxon>
        <taxon>Sphingobacteriales</taxon>
        <taxon>Sphingobacteriaceae</taxon>
        <taxon>Sphingobacterium</taxon>
    </lineage>
</organism>
<evidence type="ECO:0000313" key="3">
    <source>
        <dbReference type="Proteomes" id="UP000254893"/>
    </source>
</evidence>
<proteinExistence type="predicted"/>
<dbReference type="AlphaFoldDB" id="A0A380CQ20"/>
<keyword evidence="1" id="KW-0472">Membrane</keyword>
<sequence length="213" mass="24717">MEIQVNELFFLVFAALGYVILQSLFILGVRIAAKGGTEVLPDGRDKDSEMILYPLFKYLSRVRHVKVYYSGEQWDILFGKLQQKLKNETLLNSGNGLIYADSSPESGERIRQGLKEIDEKISMETDDKGVTRCYKTDEEYLVNKYFRKPVIQCPICMASYWSVFGYWIPMFYFFGFQIWIVYFGILNICAVSCVNWLLWMRGSAHEALIMKGK</sequence>
<reference evidence="2 3" key="1">
    <citation type="submission" date="2018-06" db="EMBL/GenBank/DDBJ databases">
        <authorList>
            <consortium name="Pathogen Informatics"/>
            <person name="Doyle S."/>
        </authorList>
    </citation>
    <scope>NUCLEOTIDE SEQUENCE [LARGE SCALE GENOMIC DNA]</scope>
    <source>
        <strain evidence="2 3">NCTC11388</strain>
    </source>
</reference>
<evidence type="ECO:0000256" key="1">
    <source>
        <dbReference type="SAM" id="Phobius"/>
    </source>
</evidence>
<feature type="transmembrane region" description="Helical" evidence="1">
    <location>
        <begin position="150"/>
        <end position="168"/>
    </location>
</feature>
<keyword evidence="1" id="KW-0812">Transmembrane</keyword>
<feature type="transmembrane region" description="Helical" evidence="1">
    <location>
        <begin position="6"/>
        <end position="27"/>
    </location>
</feature>
<keyword evidence="1" id="KW-1133">Transmembrane helix</keyword>
<gene>
    <name evidence="2" type="ORF">NCTC11388_03663</name>
</gene>
<name>A0A380CQ20_SPHSI</name>
<dbReference type="EMBL" id="UGYW01000002">
    <property type="protein sequence ID" value="SUJ24678.1"/>
    <property type="molecule type" value="Genomic_DNA"/>
</dbReference>
<feature type="transmembrane region" description="Helical" evidence="1">
    <location>
        <begin position="174"/>
        <end position="198"/>
    </location>
</feature>
<protein>
    <submittedName>
        <fullName evidence="2">Uncharacterized protein</fullName>
    </submittedName>
</protein>
<dbReference type="RefSeq" id="WP_115171089.1">
    <property type="nucleotide sequence ID" value="NZ_UGYW01000002.1"/>
</dbReference>